<name>A0A409Y213_9AGAR</name>
<dbReference type="Gene3D" id="3.40.50.300">
    <property type="entry name" value="P-loop containing nucleotide triphosphate hydrolases"/>
    <property type="match status" value="1"/>
</dbReference>
<evidence type="ECO:0000313" key="9">
    <source>
        <dbReference type="Proteomes" id="UP000284706"/>
    </source>
</evidence>
<dbReference type="SUPFAM" id="SSF48334">
    <property type="entry name" value="DNA repair protein MutS, domain III"/>
    <property type="match status" value="1"/>
</dbReference>
<keyword evidence="5" id="KW-0469">Meiosis</keyword>
<dbReference type="InterPro" id="IPR007696">
    <property type="entry name" value="DNA_mismatch_repair_MutS_core"/>
</dbReference>
<reference evidence="8 9" key="1">
    <citation type="journal article" date="2018" name="Evol. Lett.">
        <title>Horizontal gene cluster transfer increased hallucinogenic mushroom diversity.</title>
        <authorList>
            <person name="Reynolds H.T."/>
            <person name="Vijayakumar V."/>
            <person name="Gluck-Thaler E."/>
            <person name="Korotkin H.B."/>
            <person name="Matheny P.B."/>
            <person name="Slot J.C."/>
        </authorList>
    </citation>
    <scope>NUCLEOTIDE SEQUENCE [LARGE SCALE GENOMIC DNA]</scope>
    <source>
        <strain evidence="8 9">SRW20</strain>
    </source>
</reference>
<dbReference type="InterPro" id="IPR000432">
    <property type="entry name" value="DNA_mismatch_repair_MutS_C"/>
</dbReference>
<dbReference type="Pfam" id="PF05190">
    <property type="entry name" value="MutS_IV"/>
    <property type="match status" value="1"/>
</dbReference>
<dbReference type="InterPro" id="IPR045076">
    <property type="entry name" value="MutS"/>
</dbReference>
<feature type="domain" description="DNA mismatch repair proteins mutS family" evidence="7">
    <location>
        <begin position="694"/>
        <end position="710"/>
    </location>
</feature>
<evidence type="ECO:0000256" key="3">
    <source>
        <dbReference type="ARBA" id="ARBA00022840"/>
    </source>
</evidence>
<dbReference type="PIRSF" id="PIRSF005813">
    <property type="entry name" value="MSH2"/>
    <property type="match status" value="1"/>
</dbReference>
<proteinExistence type="inferred from homology"/>
<dbReference type="Gene3D" id="3.30.420.110">
    <property type="entry name" value="MutS, connector domain"/>
    <property type="match status" value="1"/>
</dbReference>
<dbReference type="PANTHER" id="PTHR11361">
    <property type="entry name" value="DNA MISMATCH REPAIR PROTEIN MUTS FAMILY MEMBER"/>
    <property type="match status" value="1"/>
</dbReference>
<dbReference type="InterPro" id="IPR027417">
    <property type="entry name" value="P-loop_NTPase"/>
</dbReference>
<feature type="compositionally biased region" description="Polar residues" evidence="6">
    <location>
        <begin position="1"/>
        <end position="24"/>
    </location>
</feature>
<dbReference type="PROSITE" id="PS00486">
    <property type="entry name" value="DNA_MISMATCH_REPAIR_2"/>
    <property type="match status" value="1"/>
</dbReference>
<evidence type="ECO:0000259" key="7">
    <source>
        <dbReference type="PROSITE" id="PS00486"/>
    </source>
</evidence>
<comment type="similarity">
    <text evidence="1">Belongs to the DNA mismatch repair MutS family.</text>
</comment>
<dbReference type="GO" id="GO:0005634">
    <property type="term" value="C:nucleus"/>
    <property type="evidence" value="ECO:0007669"/>
    <property type="project" value="TreeGrafter"/>
</dbReference>
<dbReference type="GO" id="GO:0005524">
    <property type="term" value="F:ATP binding"/>
    <property type="evidence" value="ECO:0007669"/>
    <property type="project" value="UniProtKB-KW"/>
</dbReference>
<keyword evidence="3" id="KW-0067">ATP-binding</keyword>
<evidence type="ECO:0000313" key="8">
    <source>
        <dbReference type="EMBL" id="PPQ97032.1"/>
    </source>
</evidence>
<keyword evidence="4" id="KW-0238">DNA-binding</keyword>
<dbReference type="OrthoDB" id="276261at2759"/>
<dbReference type="SMART" id="SM00534">
    <property type="entry name" value="MUTSac"/>
    <property type="match status" value="1"/>
</dbReference>
<dbReference type="InterPro" id="IPR036678">
    <property type="entry name" value="MutS_con_dom_sf"/>
</dbReference>
<dbReference type="GO" id="GO:0030983">
    <property type="term" value="F:mismatched DNA binding"/>
    <property type="evidence" value="ECO:0007669"/>
    <property type="project" value="InterPro"/>
</dbReference>
<dbReference type="GO" id="GO:0140664">
    <property type="term" value="F:ATP-dependent DNA damage sensor activity"/>
    <property type="evidence" value="ECO:0007669"/>
    <property type="project" value="InterPro"/>
</dbReference>
<dbReference type="InterPro" id="IPR011184">
    <property type="entry name" value="DNA_mismatch_repair_Msh2"/>
</dbReference>
<dbReference type="Pfam" id="PF00488">
    <property type="entry name" value="MutS_V"/>
    <property type="match status" value="1"/>
</dbReference>
<dbReference type="Proteomes" id="UP000284706">
    <property type="component" value="Unassembled WGS sequence"/>
</dbReference>
<evidence type="ECO:0000256" key="1">
    <source>
        <dbReference type="ARBA" id="ARBA00006271"/>
    </source>
</evidence>
<keyword evidence="2" id="KW-0547">Nucleotide-binding</keyword>
<dbReference type="EMBL" id="NHYE01001297">
    <property type="protein sequence ID" value="PPQ97032.1"/>
    <property type="molecule type" value="Genomic_DNA"/>
</dbReference>
<keyword evidence="9" id="KW-1185">Reference proteome</keyword>
<dbReference type="InterPro" id="IPR036187">
    <property type="entry name" value="DNA_mismatch_repair_MutS_sf"/>
</dbReference>
<dbReference type="GO" id="GO:0006298">
    <property type="term" value="P:mismatch repair"/>
    <property type="evidence" value="ECO:0007669"/>
    <property type="project" value="InterPro"/>
</dbReference>
<evidence type="ECO:0000256" key="4">
    <source>
        <dbReference type="ARBA" id="ARBA00023125"/>
    </source>
</evidence>
<accession>A0A409Y213</accession>
<dbReference type="PANTHER" id="PTHR11361:SF21">
    <property type="entry name" value="MUTS PROTEIN HOMOLOG 4"/>
    <property type="match status" value="1"/>
</dbReference>
<comment type="caution">
    <text evidence="8">The sequence shown here is derived from an EMBL/GenBank/DDBJ whole genome shotgun (WGS) entry which is preliminary data.</text>
</comment>
<feature type="region of interest" description="Disordered" evidence="6">
    <location>
        <begin position="1"/>
        <end position="42"/>
    </location>
</feature>
<dbReference type="InterPro" id="IPR007861">
    <property type="entry name" value="DNA_mismatch_repair_MutS_clamp"/>
</dbReference>
<protein>
    <recommendedName>
        <fullName evidence="7">DNA mismatch repair proteins mutS family domain-containing protein</fullName>
    </recommendedName>
</protein>
<dbReference type="InParanoid" id="A0A409Y213"/>
<dbReference type="SMART" id="SM00533">
    <property type="entry name" value="MUTSd"/>
    <property type="match status" value="1"/>
</dbReference>
<dbReference type="AlphaFoldDB" id="A0A409Y213"/>
<dbReference type="GO" id="GO:0007131">
    <property type="term" value="P:reciprocal meiotic recombination"/>
    <property type="evidence" value="ECO:0007669"/>
    <property type="project" value="TreeGrafter"/>
</dbReference>
<feature type="compositionally biased region" description="Polar residues" evidence="6">
    <location>
        <begin position="33"/>
        <end position="42"/>
    </location>
</feature>
<evidence type="ECO:0000256" key="6">
    <source>
        <dbReference type="SAM" id="MobiDB-lite"/>
    </source>
</evidence>
<organism evidence="8 9">
    <name type="scientific">Gymnopilus dilepis</name>
    <dbReference type="NCBI Taxonomy" id="231916"/>
    <lineage>
        <taxon>Eukaryota</taxon>
        <taxon>Fungi</taxon>
        <taxon>Dikarya</taxon>
        <taxon>Basidiomycota</taxon>
        <taxon>Agaricomycotina</taxon>
        <taxon>Agaricomycetes</taxon>
        <taxon>Agaricomycetidae</taxon>
        <taxon>Agaricales</taxon>
        <taxon>Agaricineae</taxon>
        <taxon>Hymenogastraceae</taxon>
        <taxon>Gymnopilus</taxon>
    </lineage>
</organism>
<evidence type="ECO:0000256" key="5">
    <source>
        <dbReference type="ARBA" id="ARBA00023254"/>
    </source>
</evidence>
<dbReference type="SUPFAM" id="SSF52540">
    <property type="entry name" value="P-loop containing nucleoside triphosphate hydrolases"/>
    <property type="match status" value="1"/>
</dbReference>
<dbReference type="Gene3D" id="1.10.1420.10">
    <property type="match status" value="2"/>
</dbReference>
<sequence length="897" mass="99591">MTSRPTSSRPWTRQSTYNNETISGPSRPKSGASRPTTARPQTAASTIRYEGSYVVAVLEGRGISREVGIAALDKETGKVMLVQIADCQTYVKSLHQMHIHNPCLVLIPDTFLSASDAALAPSGKRAASTSMLVEYIREEFPGVQIEPVGRRYWNDAGGLEFVLQLCVEDDERAGTVLASNASILYTRYYALSAVCALFKYAESRLNTRFAAASLRIRYIPVDGTMMIDPDTARNLELVGNMTYKKSNHSLFGCGLACSESHVYSHGVKATACQHFITNYWQVDCTFGTDNILMTSFLQFKVPSRRELINAEDLFTYVRDALKTLNKMDFDKLIAALASSETKITTSARPASQRVAQILNLRNVVKNIPVLRKALDGCKSQLLRIVHHMLSDERIDNIDKLVSARLNDEVAPPKVLSVSINTTLSSLHAKGGLAAVNARVYAVRANCNRLLDVARETYKENIGDIYQLNRTLSEEHELPLSLVYQETGFVFALKKNDLEGELPKGFVNVSLKKGRWMFSSMELKKMNARMKDALDETLILSDKVIQDLIAEIVSDIGALYKASEAVALVDMLWSFAHTSIIRPEFTGTLAIKSGRHPILETVQSAGTLVPNDVYCDDSSAFQMIQGPNTYLRQVGLLTVMALCGCFVPAEYASFRIHDYLLSRLSNDDDLEKSLSTFASEMATSAMILGLATPKSLVLVDELGRGTSPREGVGIAHAIAEELIALKPFVFFATHFHELTKTLSRQPTVIKYSRPCSIESDSLLTRTRSSATNFGMTFQYKYESYNHLVTLLNLGITFDRILDGAAEDFAHYGLELARLADLPPDVLVEAKRVSEKLTELQNKDEESSDGHHIAIRRKALLRLRTQLIQAYEYSALPDKDLLEYIGRFQADIAKAFLQG</sequence>
<gene>
    <name evidence="8" type="ORF">CVT26_001290</name>
</gene>
<evidence type="ECO:0000256" key="2">
    <source>
        <dbReference type="ARBA" id="ARBA00022741"/>
    </source>
</evidence>
<dbReference type="SUPFAM" id="SSF53150">
    <property type="entry name" value="DNA repair protein MutS, domain II"/>
    <property type="match status" value="1"/>
</dbReference>
<dbReference type="STRING" id="231916.A0A409Y213"/>